<evidence type="ECO:0000256" key="1">
    <source>
        <dbReference type="ARBA" id="ARBA00004651"/>
    </source>
</evidence>
<feature type="transmembrane region" description="Helical" evidence="8">
    <location>
        <begin position="6"/>
        <end position="29"/>
    </location>
</feature>
<evidence type="ECO:0000313" key="10">
    <source>
        <dbReference type="Proteomes" id="UP001183648"/>
    </source>
</evidence>
<keyword evidence="10" id="KW-1185">Reference proteome</keyword>
<keyword evidence="6 8" id="KW-1133">Transmembrane helix</keyword>
<dbReference type="Pfam" id="PF04093">
    <property type="entry name" value="MreD"/>
    <property type="match status" value="1"/>
</dbReference>
<protein>
    <submittedName>
        <fullName evidence="9">Rod shape-determining protein MreD</fullName>
    </submittedName>
</protein>
<evidence type="ECO:0000256" key="4">
    <source>
        <dbReference type="ARBA" id="ARBA00022692"/>
    </source>
</evidence>
<proteinExistence type="inferred from homology"/>
<evidence type="ECO:0000256" key="8">
    <source>
        <dbReference type="SAM" id="Phobius"/>
    </source>
</evidence>
<evidence type="ECO:0000256" key="5">
    <source>
        <dbReference type="ARBA" id="ARBA00022960"/>
    </source>
</evidence>
<accession>A0ABU2C0M7</accession>
<keyword evidence="4 8" id="KW-0812">Transmembrane</keyword>
<reference evidence="9 10" key="1">
    <citation type="submission" date="2023-07" db="EMBL/GenBank/DDBJ databases">
        <title>Sequencing the genomes of 1000 actinobacteria strains.</title>
        <authorList>
            <person name="Klenk H.-P."/>
        </authorList>
    </citation>
    <scope>NUCLEOTIDE SEQUENCE [LARGE SCALE GENOMIC DNA]</scope>
    <source>
        <strain evidence="9 10">DSM 19426</strain>
    </source>
</reference>
<comment type="similarity">
    <text evidence="2">Belongs to the MreD family.</text>
</comment>
<dbReference type="Proteomes" id="UP001183648">
    <property type="component" value="Unassembled WGS sequence"/>
</dbReference>
<comment type="subcellular location">
    <subcellularLocation>
        <location evidence="1">Cell membrane</location>
        <topology evidence="1">Multi-pass membrane protein</topology>
    </subcellularLocation>
</comment>
<dbReference type="RefSeq" id="WP_310305648.1">
    <property type="nucleotide sequence ID" value="NZ_BAAAPS010000005.1"/>
</dbReference>
<keyword evidence="5" id="KW-0133">Cell shape</keyword>
<keyword evidence="7 8" id="KW-0472">Membrane</keyword>
<name>A0ABU2C0M7_9ACTN</name>
<organism evidence="9 10">
    <name type="scientific">Nocardioides marmoribigeumensis</name>
    <dbReference type="NCBI Taxonomy" id="433649"/>
    <lineage>
        <taxon>Bacteria</taxon>
        <taxon>Bacillati</taxon>
        <taxon>Actinomycetota</taxon>
        <taxon>Actinomycetes</taxon>
        <taxon>Propionibacteriales</taxon>
        <taxon>Nocardioidaceae</taxon>
        <taxon>Nocardioides</taxon>
    </lineage>
</organism>
<feature type="transmembrane region" description="Helical" evidence="8">
    <location>
        <begin position="73"/>
        <end position="89"/>
    </location>
</feature>
<feature type="transmembrane region" description="Helical" evidence="8">
    <location>
        <begin position="101"/>
        <end position="122"/>
    </location>
</feature>
<evidence type="ECO:0000256" key="2">
    <source>
        <dbReference type="ARBA" id="ARBA00007776"/>
    </source>
</evidence>
<dbReference type="NCBIfam" id="TIGR03426">
    <property type="entry name" value="shape_MreD"/>
    <property type="match status" value="1"/>
</dbReference>
<keyword evidence="3" id="KW-1003">Cell membrane</keyword>
<gene>
    <name evidence="9" type="ORF">J2S63_003782</name>
</gene>
<evidence type="ECO:0000256" key="6">
    <source>
        <dbReference type="ARBA" id="ARBA00022989"/>
    </source>
</evidence>
<comment type="caution">
    <text evidence="9">The sequence shown here is derived from an EMBL/GenBank/DDBJ whole genome shotgun (WGS) entry which is preliminary data.</text>
</comment>
<dbReference type="EMBL" id="JAVDYG010000001">
    <property type="protein sequence ID" value="MDR7364229.1"/>
    <property type="molecule type" value="Genomic_DNA"/>
</dbReference>
<dbReference type="Gene3D" id="1.10.1760.20">
    <property type="match status" value="1"/>
</dbReference>
<evidence type="ECO:0000256" key="7">
    <source>
        <dbReference type="ARBA" id="ARBA00023136"/>
    </source>
</evidence>
<sequence length="171" mass="17847">MRVVRGLVFLAVILLAVVLQVSFFAAFSLDGVVPNLALLVVVAAALTRGPEFAALLGFVGGLAVDLVPPADHLAGRWALALVVVGYLAGRVRADAERSTVGALVTVAACSFVGASVFALSGFVLEDSGVPVTEALRVIPEAVLYDLLLAPFVLPLAMRLFRRLRPEPAMAV</sequence>
<evidence type="ECO:0000313" key="9">
    <source>
        <dbReference type="EMBL" id="MDR7364229.1"/>
    </source>
</evidence>
<feature type="transmembrane region" description="Helical" evidence="8">
    <location>
        <begin position="142"/>
        <end position="160"/>
    </location>
</feature>
<evidence type="ECO:0000256" key="3">
    <source>
        <dbReference type="ARBA" id="ARBA00022475"/>
    </source>
</evidence>
<dbReference type="InterPro" id="IPR007227">
    <property type="entry name" value="Cell_shape_determining_MreD"/>
</dbReference>